<dbReference type="InParanoid" id="W7XKN9"/>
<dbReference type="PROSITE" id="PS50026">
    <property type="entry name" value="EGF_3"/>
    <property type="match status" value="1"/>
</dbReference>
<proteinExistence type="predicted"/>
<feature type="domain" description="EGF-like" evidence="3">
    <location>
        <begin position="716"/>
        <end position="758"/>
    </location>
</feature>
<accession>W7XKN9</accession>
<keyword evidence="1" id="KW-1015">Disulfide bond</keyword>
<feature type="disulfide bond" evidence="1">
    <location>
        <begin position="748"/>
        <end position="757"/>
    </location>
</feature>
<feature type="disulfide bond" evidence="1">
    <location>
        <begin position="720"/>
        <end position="730"/>
    </location>
</feature>
<keyword evidence="2" id="KW-0472">Membrane</keyword>
<feature type="transmembrane region" description="Helical" evidence="2">
    <location>
        <begin position="1085"/>
        <end position="1104"/>
    </location>
</feature>
<evidence type="ECO:0000256" key="1">
    <source>
        <dbReference type="PROSITE-ProRule" id="PRU00076"/>
    </source>
</evidence>
<dbReference type="KEGG" id="tet:TTHERM_000449769"/>
<keyword evidence="5" id="KW-1185">Reference proteome</keyword>
<evidence type="ECO:0000313" key="5">
    <source>
        <dbReference type="Proteomes" id="UP000009168"/>
    </source>
</evidence>
<keyword evidence="2 4" id="KW-0812">Transmembrane</keyword>
<keyword evidence="1" id="KW-0245">EGF-like domain</keyword>
<feature type="transmembrane region" description="Helical" evidence="2">
    <location>
        <begin position="1193"/>
        <end position="1211"/>
    </location>
</feature>
<feature type="transmembrane region" description="Helical" evidence="2">
    <location>
        <begin position="1296"/>
        <end position="1323"/>
    </location>
</feature>
<evidence type="ECO:0000259" key="3">
    <source>
        <dbReference type="PROSITE" id="PS50026"/>
    </source>
</evidence>
<evidence type="ECO:0000256" key="2">
    <source>
        <dbReference type="SAM" id="Phobius"/>
    </source>
</evidence>
<dbReference type="EMBL" id="GG662738">
    <property type="protein sequence ID" value="EWS75079.1"/>
    <property type="molecule type" value="Genomic_DNA"/>
</dbReference>
<feature type="transmembrane region" description="Helical" evidence="2">
    <location>
        <begin position="1223"/>
        <end position="1246"/>
    </location>
</feature>
<protein>
    <submittedName>
        <fullName evidence="4">Transmembrane protein, putative</fullName>
    </submittedName>
</protein>
<organism evidence="4 5">
    <name type="scientific">Tetrahymena thermophila (strain SB210)</name>
    <dbReference type="NCBI Taxonomy" id="312017"/>
    <lineage>
        <taxon>Eukaryota</taxon>
        <taxon>Sar</taxon>
        <taxon>Alveolata</taxon>
        <taxon>Ciliophora</taxon>
        <taxon>Intramacronucleata</taxon>
        <taxon>Oligohymenophorea</taxon>
        <taxon>Hymenostomatida</taxon>
        <taxon>Tetrahymenina</taxon>
        <taxon>Tetrahymenidae</taxon>
        <taxon>Tetrahymena</taxon>
    </lineage>
</organism>
<gene>
    <name evidence="4" type="ORF">TTHERM_000449769</name>
</gene>
<name>W7XKN9_TETTS</name>
<dbReference type="GeneID" id="24439046"/>
<keyword evidence="2" id="KW-1133">Transmembrane helix</keyword>
<dbReference type="Proteomes" id="UP000009168">
    <property type="component" value="Unassembled WGS sequence"/>
</dbReference>
<evidence type="ECO:0000313" key="4">
    <source>
        <dbReference type="EMBL" id="EWS75079.1"/>
    </source>
</evidence>
<feature type="transmembrane region" description="Helical" evidence="2">
    <location>
        <begin position="1258"/>
        <end position="1284"/>
    </location>
</feature>
<dbReference type="InterPro" id="IPR000742">
    <property type="entry name" value="EGF"/>
</dbReference>
<sequence>MKQKIVSFYIRILLFFVSLSCYTYQLTIQLQMTDQLDGMFLQFQQKVVFLSSSPYTPSDYNCQLLAIYDLTNCYLSSDSTRFYLNLYSNTTLQKNLYKNFHSLPFYYLDQQFQNLQFNGALGLPQNMIPPSVILSYQQPYVNICEDTQIKIISELVNGNNNLTYKKWNLESMNPSNSANAVALTQILANFESKNYLTLPQQSLNENTNYQFSVEVVNFIGTSNKVLFNLKTLSKNTPFIKVISPSQFNNIDFRNDFQLQISYNTTVCGSSSNPAQQNKITVSLQDGSNQLYSLGVMTGTGSQIFNLTIPSQFLQSAKSYIIAIQLDIQAQSSTYQQSISITTMNPIITSSSQNPITDFIQDNGQPILLNMDYSYIDTLKVDKAQFSTQWNCIDLSLLSNSCTKLFNPSLNQNIQGMLSNRMYQITFSIAFGNQISYSTFNIVLADLSNTDKNKIYQFYNNIQSYDRSASNAPNPPNFNFILQISPSFKGKTLIRQNIYQPFNLAIYMINFEVLKVDIPDTNDIIFQLQDLVNLKQQLSSQYNLLSIALFNRKILHTLFDYSFENVDCQFTLSSSYVEAFTDITKLSLKNCQKSYNVFIYSDYQKLQKDISQQSIANGYLVYQYLQGIQSINLAFSNNANKQNYNQFYILGISSDLNYQMVSTVNVIENTKIMNLNSLKQIAYNLIQNNNQISINNFQNNRADYINYLIVQQLEYLDQKSCSQSCSINGSCQLQNILPFNQTQSIQCQCQQNYFFYDCTASQSDMNSFLNFFRENQISKIQYDVQILKLLAQVQSNIYLYFFSQQQISIQYIYPSFVFQQFYDLSIFSPDFGCQDLIDQTYDFLDQYISYSNIYQNNPNFDQKLVKATYGVSIPCQFVTGSPAYYFTKNNFCGMAKQVPYPIYYLSQMFSTNQIIVNQICDTGQLQSPSFKDISIPYYPGQHMYQYNQTPCLKLKFLKQAFANYYQDQIKPGFSFSIDQSDQNPYNFTLYFDIPTFYKQNKQLSQNLNFKFQKLICIFNNQDQNWEMCIENQIVIQGNSSLLKCICASPKVFYQLYTNDYTVVFIDDHNYEFIFANEIFSYQQIAIIGYLGLMLTVQIIFSVIGLNQDKKKKVQIGVFPIRRQSTIVDINQIDLNQDINQDKKLDRRSSILLEINNEEIANSKNSNFCSTLIKAHSVGKIYFNYSLNFPRFQRYLTQFFIYLSLPAVGGLYAKYQLDTLIYFNLAYFCICMSPFGLRLGMSIFDLIYYNINKCIKIKIINYPLILIMNILFIGFYGFLGYIYYRLWTDSNSKYLQNWLIFSIIMLIFHAIIFEFLYMTISIYYVRSEFQKKLQKIRKLQLKKQVNYTQKESNDQINLPYNKLPSNDPGNFLTLETHENQLTHLNRQSQLVLLTKTTLLDKMQIEQIDGDLNIQGKNQVIQLQPTKSQIILKQKTLQKL</sequence>
<dbReference type="RefSeq" id="XP_012652392.1">
    <property type="nucleotide sequence ID" value="XM_012796938.1"/>
</dbReference>
<comment type="caution">
    <text evidence="1">Lacks conserved residue(s) required for the propagation of feature annotation.</text>
</comment>
<reference evidence="5" key="1">
    <citation type="journal article" date="2006" name="PLoS Biol.">
        <title>Macronuclear genome sequence of the ciliate Tetrahymena thermophila, a model eukaryote.</title>
        <authorList>
            <person name="Eisen J.A."/>
            <person name="Coyne R.S."/>
            <person name="Wu M."/>
            <person name="Wu D."/>
            <person name="Thiagarajan M."/>
            <person name="Wortman J.R."/>
            <person name="Badger J.H."/>
            <person name="Ren Q."/>
            <person name="Amedeo P."/>
            <person name="Jones K.M."/>
            <person name="Tallon L.J."/>
            <person name="Delcher A.L."/>
            <person name="Salzberg S.L."/>
            <person name="Silva J.C."/>
            <person name="Haas B.J."/>
            <person name="Majoros W.H."/>
            <person name="Farzad M."/>
            <person name="Carlton J.M."/>
            <person name="Smith R.K. Jr."/>
            <person name="Garg J."/>
            <person name="Pearlman R.E."/>
            <person name="Karrer K.M."/>
            <person name="Sun L."/>
            <person name="Manning G."/>
            <person name="Elde N.C."/>
            <person name="Turkewitz A.P."/>
            <person name="Asai D.J."/>
            <person name="Wilkes D.E."/>
            <person name="Wang Y."/>
            <person name="Cai H."/>
            <person name="Collins K."/>
            <person name="Stewart B.A."/>
            <person name="Lee S.R."/>
            <person name="Wilamowska K."/>
            <person name="Weinberg Z."/>
            <person name="Ruzzo W.L."/>
            <person name="Wloga D."/>
            <person name="Gaertig J."/>
            <person name="Frankel J."/>
            <person name="Tsao C.-C."/>
            <person name="Gorovsky M.A."/>
            <person name="Keeling P.J."/>
            <person name="Waller R.F."/>
            <person name="Patron N.J."/>
            <person name="Cherry J.M."/>
            <person name="Stover N.A."/>
            <person name="Krieger C.J."/>
            <person name="del Toro C."/>
            <person name="Ryder H.F."/>
            <person name="Williamson S.C."/>
            <person name="Barbeau R.A."/>
            <person name="Hamilton E.P."/>
            <person name="Orias E."/>
        </authorList>
    </citation>
    <scope>NUCLEOTIDE SEQUENCE [LARGE SCALE GENOMIC DNA]</scope>
    <source>
        <strain evidence="5">SB210</strain>
    </source>
</reference>